<dbReference type="Gene3D" id="3.30.750.24">
    <property type="entry name" value="STAS domain"/>
    <property type="match status" value="1"/>
</dbReference>
<proteinExistence type="predicted"/>
<dbReference type="EMBL" id="JAPWIJ010000016">
    <property type="protein sequence ID" value="MCZ4521985.1"/>
    <property type="molecule type" value="Genomic_DNA"/>
</dbReference>
<name>A0ABT4MLV5_9NOCA</name>
<dbReference type="InterPro" id="IPR036513">
    <property type="entry name" value="STAS_dom_sf"/>
</dbReference>
<dbReference type="SUPFAM" id="SSF52091">
    <property type="entry name" value="SpoIIaa-like"/>
    <property type="match status" value="1"/>
</dbReference>
<keyword evidence="3" id="KW-1185">Reference proteome</keyword>
<dbReference type="PROSITE" id="PS50801">
    <property type="entry name" value="STAS"/>
    <property type="match status" value="1"/>
</dbReference>
<evidence type="ECO:0000313" key="3">
    <source>
        <dbReference type="Proteomes" id="UP001081071"/>
    </source>
</evidence>
<accession>A0ABT4MLV5</accession>
<evidence type="ECO:0000313" key="2">
    <source>
        <dbReference type="EMBL" id="MCZ4521985.1"/>
    </source>
</evidence>
<comment type="caution">
    <text evidence="2">The sequence shown here is derived from an EMBL/GenBank/DDBJ whole genome shotgun (WGS) entry which is preliminary data.</text>
</comment>
<reference evidence="2" key="1">
    <citation type="submission" date="2022-12" db="EMBL/GenBank/DDBJ databases">
        <authorList>
            <person name="Krivoruchko A.V."/>
            <person name="Elkin A."/>
        </authorList>
    </citation>
    <scope>NUCLEOTIDE SEQUENCE</scope>
    <source>
        <strain evidence="2">IEGM 1391</strain>
    </source>
</reference>
<dbReference type="RefSeq" id="WP_269608430.1">
    <property type="nucleotide sequence ID" value="NZ_JAPWIJ010000016.1"/>
</dbReference>
<protein>
    <recommendedName>
        <fullName evidence="1">STAS domain-containing protein</fullName>
    </recommendedName>
</protein>
<gene>
    <name evidence="2" type="ORF">O4220_25980</name>
</gene>
<dbReference type="InterPro" id="IPR002645">
    <property type="entry name" value="STAS_dom"/>
</dbReference>
<feature type="domain" description="STAS" evidence="1">
    <location>
        <begin position="29"/>
        <end position="106"/>
    </location>
</feature>
<organism evidence="2 3">
    <name type="scientific">Rhodococcus ruber</name>
    <dbReference type="NCBI Taxonomy" id="1830"/>
    <lineage>
        <taxon>Bacteria</taxon>
        <taxon>Bacillati</taxon>
        <taxon>Actinomycetota</taxon>
        <taxon>Actinomycetes</taxon>
        <taxon>Mycobacteriales</taxon>
        <taxon>Nocardiaceae</taxon>
        <taxon>Rhodococcus</taxon>
    </lineage>
</organism>
<dbReference type="Proteomes" id="UP001081071">
    <property type="component" value="Unassembled WGS sequence"/>
</dbReference>
<evidence type="ECO:0000259" key="1">
    <source>
        <dbReference type="PROSITE" id="PS50801"/>
    </source>
</evidence>
<sequence length="139" mass="14207">MSVLPSIDPVPAVVVPSLRQVFPAPTAGAGITVTEFGGATVVRVVGEFGRQDLGVLAETLGDASVEGSRLVLDLTAVDAVPAGTAAILDATSMHLSRWGTRLAVVGSIESTRALAADSFGRTAFHTTLDAALAYREMSA</sequence>